<evidence type="ECO:0000313" key="9">
    <source>
        <dbReference type="Proteomes" id="UP001162131"/>
    </source>
</evidence>
<comment type="caution">
    <text evidence="8">The sequence shown here is derived from an EMBL/GenBank/DDBJ whole genome shotgun (WGS) entry which is preliminary data.</text>
</comment>
<evidence type="ECO:0000256" key="5">
    <source>
        <dbReference type="ARBA" id="ARBA00023180"/>
    </source>
</evidence>
<keyword evidence="6" id="KW-1133">Transmembrane helix</keyword>
<evidence type="ECO:0000256" key="1">
    <source>
        <dbReference type="ARBA" id="ARBA00004613"/>
    </source>
</evidence>
<evidence type="ECO:0000256" key="3">
    <source>
        <dbReference type="ARBA" id="ARBA00022525"/>
    </source>
</evidence>
<dbReference type="EMBL" id="CAJZBQ010000014">
    <property type="protein sequence ID" value="CAG9315720.1"/>
    <property type="molecule type" value="Genomic_DNA"/>
</dbReference>
<dbReference type="GO" id="GO:0005576">
    <property type="term" value="C:extracellular region"/>
    <property type="evidence" value="ECO:0007669"/>
    <property type="project" value="UniProtKB-SubCell"/>
</dbReference>
<keyword evidence="3" id="KW-0964">Secreted</keyword>
<evidence type="ECO:0000256" key="2">
    <source>
        <dbReference type="ARBA" id="ARBA00008960"/>
    </source>
</evidence>
<comment type="subcellular location">
    <subcellularLocation>
        <location evidence="1">Secreted</location>
    </subcellularLocation>
</comment>
<dbReference type="Proteomes" id="UP001162131">
    <property type="component" value="Unassembled WGS sequence"/>
</dbReference>
<feature type="chain" id="PRO_5043471114" evidence="7">
    <location>
        <begin position="16"/>
        <end position="1721"/>
    </location>
</feature>
<sequence length="1721" mass="194576">MVLLWILTFLALLNAQQVLEDGQSIEGHIQNPNGGELFYQFHIGAKTSKNLSIVLTTFSDWSDPDIYVKKGKKPTKSDYDWESATSGTESLVIPDKQLSSNSDYFILVSCQHFCRYVITLSYTKEINLVPGIPQTNYLEAGYQVLYKFETREEFKEVEITASVGFGKFDMFVSEGDIEPGPENTLIVDDNSHMGKSFFVENFKAGAIYKIAIVALNNTEYTIISSVGKDSVMQLRASVSVLGMLEGENQCNYYSIFVDHGEETLVINLTPFYGLPDIFVKVGKKPSTIEYDYFMKSLNTHELKITKADRERKNQPIGFYYIGICSAIHSSYSLCASMNQNSTTKLAMGIPSIGAVEYQKISYFYIEFSTDKAADFSIHLTPTIGSADLYAKLCSTQSCEITLEQINSNDKSLIKSKHNGSVQVIDISTENVSGITTKYLVGVIGSTLGNNYFSLIANFIDSETLLLDGQPLQSSIPSQGYQYFKYELINPNAEELKISLTPIAGNPDLYLSKLSKPSIFDYEKSSNKKKHEVDQVSYTKGSQDGEDLSGTYHIAVYSKRSSTFTILVKEDIKNTESFVQLVSGIPQRNNLSSRDYCIYYFTINFSNENKESLGIYLTPITGKYTIYIKNKGPVTDWRDIETQYSWKTGWSTSNQISSISIDKDDENYLLSSIYYVLVMATEIPKDESPIYSILFTTENSPVLLTENIPIDGEVKEKHYKYYTFPIYLSHEDVTISLNAMSGDPDLYISADENNKKPTKENKNFESQYYGSEIVTLSWNNDLKRLCPSLPDDYKHGNQTHCSIYIGVYGSTSSRYTIRVHTKNSAVRQLMLSSPETSYLNKTEDDYYFVIFDSSKPLKITIQSSIGDADIFANIYSSGSFDTEVSQWPVPSRTNSTFQSLSSIMTDEISLIPSQYVKTCSNTNCIAIITVNCFSDTCKYSIITQQDDIAPLSENTPTYGFVEKDSYKVFSFYCSNNASELMITLTSFSEEFPNMYVSRGAMPTMSVYDWIAKKDQESILRISSNDPKLRRGMTGTFFIAIYGETASSFSIIIHSGNQNLTWLHSGTPQYGSLNKGSKTYYLFNSEVKSDISISLAPYYGNPAILVYTYSGADDVGTVIDKLKNYIWSSNSSPDKYSIQISKNDPNFCINCVFIIEASTSQNSSSSFTITVTNSQDTIILPNGIPYKNSCQKDEIQVYTFLVSSSSDIDFSITSYMGDTDIYIGTVKNTSDKNFNWTALSHDKIDHLRIRSDDKKFKIGTFYIYVKGVEDGIYTITAHLRNSYARLMDGRPMVYRLQYSPFDHIYFDFESGISRNFSGPVHCQLTSLSKDFFPQAYVDFQRYDKPRPPPSEEKSNFKFQKNNYDFAFNSLSMIFRETGIPGKLNFMISGSASERYSQEESGDFEFYCSESIIPTMLAVGSENYDSIDLGILSKRYEVNLNELGRLEVFLVPCAEDLKLEISSNWTIASDEDPEVIVERKMDGKIIGMINNAKGRYFITVSALSKNVDSTQNYQLSTVFTKQGQSAPKYIVPGNNGLIKWERPDKYLVVVSFDSIEYQDGSPIENPNNIEYHVYYSKISPNLIETTCDMQTSHKFSKAQHSGYVTGKNEIRFLVKEKRGFINILAINPSQERIYSKYVSYDPTEIYIESGLEGEGVAIYIFWAVCVLLWASLMGSLYFYRKMKRANRRLEYEMADVRNIASVSSGKIHESVLSEKIPFYRAENN</sequence>
<protein>
    <submittedName>
        <fullName evidence="8">Uncharacterized protein</fullName>
    </submittedName>
</protein>
<dbReference type="PANTHER" id="PTHR31703:SF2">
    <property type="entry name" value="UPF0669 PROTEIN C6ORF120"/>
    <property type="match status" value="1"/>
</dbReference>
<feature type="transmembrane region" description="Helical" evidence="6">
    <location>
        <begin position="1653"/>
        <end position="1676"/>
    </location>
</feature>
<evidence type="ECO:0000256" key="7">
    <source>
        <dbReference type="SAM" id="SignalP"/>
    </source>
</evidence>
<evidence type="ECO:0000313" key="8">
    <source>
        <dbReference type="EMBL" id="CAG9315720.1"/>
    </source>
</evidence>
<dbReference type="Gene3D" id="2.60.120.380">
    <property type="match status" value="5"/>
</dbReference>
<keyword evidence="6" id="KW-0812">Transmembrane</keyword>
<dbReference type="PANTHER" id="PTHR31703">
    <property type="entry name" value="UPF0669 PROTEIN C6ORF120"/>
    <property type="match status" value="1"/>
</dbReference>
<comment type="similarity">
    <text evidence="2">Belongs to the UPF0669 family.</text>
</comment>
<evidence type="ECO:0000256" key="4">
    <source>
        <dbReference type="ARBA" id="ARBA00022729"/>
    </source>
</evidence>
<feature type="signal peptide" evidence="7">
    <location>
        <begin position="1"/>
        <end position="15"/>
    </location>
</feature>
<accession>A0AAU9IWU0</accession>
<name>A0AAU9IWU0_9CILI</name>
<reference evidence="8" key="1">
    <citation type="submission" date="2021-09" db="EMBL/GenBank/DDBJ databases">
        <authorList>
            <consortium name="AG Swart"/>
            <person name="Singh M."/>
            <person name="Singh A."/>
            <person name="Seah K."/>
            <person name="Emmerich C."/>
        </authorList>
    </citation>
    <scope>NUCLEOTIDE SEQUENCE</scope>
    <source>
        <strain evidence="8">ATCC30299</strain>
    </source>
</reference>
<organism evidence="8 9">
    <name type="scientific">Blepharisma stoltei</name>
    <dbReference type="NCBI Taxonomy" id="1481888"/>
    <lineage>
        <taxon>Eukaryota</taxon>
        <taxon>Sar</taxon>
        <taxon>Alveolata</taxon>
        <taxon>Ciliophora</taxon>
        <taxon>Postciliodesmatophora</taxon>
        <taxon>Heterotrichea</taxon>
        <taxon>Heterotrichida</taxon>
        <taxon>Blepharismidae</taxon>
        <taxon>Blepharisma</taxon>
    </lineage>
</organism>
<keyword evidence="4 7" id="KW-0732">Signal</keyword>
<dbReference type="InterPro" id="IPR031420">
    <property type="entry name" value="UPF0669"/>
</dbReference>
<keyword evidence="5" id="KW-0325">Glycoprotein</keyword>
<proteinExistence type="inferred from homology"/>
<gene>
    <name evidence="8" type="ORF">BSTOLATCC_MIC14470</name>
</gene>
<evidence type="ECO:0000256" key="6">
    <source>
        <dbReference type="SAM" id="Phobius"/>
    </source>
</evidence>
<keyword evidence="6" id="KW-0472">Membrane</keyword>
<keyword evidence="9" id="KW-1185">Reference proteome</keyword>